<evidence type="ECO:0000313" key="2">
    <source>
        <dbReference type="Proteomes" id="UP000184335"/>
    </source>
</evidence>
<dbReference type="Proteomes" id="UP000184335">
    <property type="component" value="Unassembled WGS sequence"/>
</dbReference>
<proteinExistence type="predicted"/>
<organism evidence="1 2">
    <name type="scientific">Cruoricaptor ignavus</name>
    <dbReference type="NCBI Taxonomy" id="1118202"/>
    <lineage>
        <taxon>Bacteria</taxon>
        <taxon>Pseudomonadati</taxon>
        <taxon>Bacteroidota</taxon>
        <taxon>Flavobacteriia</taxon>
        <taxon>Flavobacteriales</taxon>
        <taxon>Weeksellaceae</taxon>
        <taxon>Cruoricaptor</taxon>
    </lineage>
</organism>
<dbReference type="EMBL" id="FQYI01000012">
    <property type="protein sequence ID" value="SHJ21389.1"/>
    <property type="molecule type" value="Genomic_DNA"/>
</dbReference>
<dbReference type="RefSeq" id="WP_073180901.1">
    <property type="nucleotide sequence ID" value="NZ_FQYI01000012.1"/>
</dbReference>
<name>A0A1M6HGZ0_9FLAO</name>
<accession>A0A1M6HGZ0</accession>
<protein>
    <submittedName>
        <fullName evidence="1">Uncharacterized protein</fullName>
    </submittedName>
</protein>
<evidence type="ECO:0000313" key="1">
    <source>
        <dbReference type="EMBL" id="SHJ21389.1"/>
    </source>
</evidence>
<gene>
    <name evidence="1" type="ORF">SAMN05443429_11257</name>
</gene>
<keyword evidence="2" id="KW-1185">Reference proteome</keyword>
<reference evidence="1 2" key="1">
    <citation type="submission" date="2016-11" db="EMBL/GenBank/DDBJ databases">
        <authorList>
            <person name="Jaros S."/>
            <person name="Januszkiewicz K."/>
            <person name="Wedrychowicz H."/>
        </authorList>
    </citation>
    <scope>NUCLEOTIDE SEQUENCE [LARGE SCALE GENOMIC DNA]</scope>
    <source>
        <strain evidence="1 2">DSM 25479</strain>
    </source>
</reference>
<dbReference type="STRING" id="1118202.SAMN05443429_11257"/>
<dbReference type="OrthoDB" id="943289at2"/>
<sequence length="253" mass="29745">MLQSQPKYNIYPTLLDAFASYLNSSQVYQKYYGFTENPQISEEEFEQKKFGELIGKINRVPLEDSYAADKGTMFNEIIDCLVERRKSKQMHLVSDIENHLIVAQWKGITEGFNIHDCKTIAGALKGSVCQTFHEGFLETRYGVVRMYGFTDFLLPFRIVDLKTTSNYSAFKYRENWQHIVYPYLMHFNGNFVSDFTYLIYKWKKDGGEIFEEEYRYEEGRDLPLLVEIVEQFIEFLEANREVITDGKIFCKAS</sequence>
<dbReference type="AlphaFoldDB" id="A0A1M6HGZ0"/>